<protein>
    <submittedName>
        <fullName evidence="1">Uncharacterized protein</fullName>
    </submittedName>
</protein>
<dbReference type="EMBL" id="CM047586">
    <property type="protein sequence ID" value="KAI9909696.1"/>
    <property type="molecule type" value="Genomic_DNA"/>
</dbReference>
<reference evidence="1 2" key="1">
    <citation type="journal article" date="2022" name="bioRxiv">
        <title>The genome of the oomycete Peronosclerospora sorghi, a cosmopolitan pathogen of maize and sorghum, is inflated with dispersed pseudogenes.</title>
        <authorList>
            <person name="Fletcher K."/>
            <person name="Martin F."/>
            <person name="Isakeit T."/>
            <person name="Cavanaugh K."/>
            <person name="Magill C."/>
            <person name="Michelmore R."/>
        </authorList>
    </citation>
    <scope>NUCLEOTIDE SEQUENCE [LARGE SCALE GENOMIC DNA]</scope>
    <source>
        <strain evidence="1">P6</strain>
    </source>
</reference>
<name>A0ACC0VW52_9STRA</name>
<evidence type="ECO:0000313" key="2">
    <source>
        <dbReference type="Proteomes" id="UP001163321"/>
    </source>
</evidence>
<proteinExistence type="predicted"/>
<keyword evidence="2" id="KW-1185">Reference proteome</keyword>
<comment type="caution">
    <text evidence="1">The sequence shown here is derived from an EMBL/GenBank/DDBJ whole genome shotgun (WGS) entry which is preliminary data.</text>
</comment>
<dbReference type="Proteomes" id="UP001163321">
    <property type="component" value="Chromosome 7"/>
</dbReference>
<gene>
    <name evidence="1" type="ORF">PsorP6_014641</name>
</gene>
<sequence>MNNYFRIVFSAPHDVLRDARGTKLFFLLRRAVNRYAVKSQHDDDHFGPQKHLPTSLSSRQLRFTGLSLSSPKSMER</sequence>
<accession>A0ACC0VW52</accession>
<evidence type="ECO:0000313" key="1">
    <source>
        <dbReference type="EMBL" id="KAI9909696.1"/>
    </source>
</evidence>
<organism evidence="1 2">
    <name type="scientific">Peronosclerospora sorghi</name>
    <dbReference type="NCBI Taxonomy" id="230839"/>
    <lineage>
        <taxon>Eukaryota</taxon>
        <taxon>Sar</taxon>
        <taxon>Stramenopiles</taxon>
        <taxon>Oomycota</taxon>
        <taxon>Peronosporomycetes</taxon>
        <taxon>Peronosporales</taxon>
        <taxon>Peronosporaceae</taxon>
        <taxon>Peronosclerospora</taxon>
    </lineage>
</organism>